<keyword evidence="8" id="KW-1185">Reference proteome</keyword>
<dbReference type="GO" id="GO:0042645">
    <property type="term" value="C:mitochondrial nucleoid"/>
    <property type="evidence" value="ECO:0007669"/>
    <property type="project" value="UniProtKB-SubCell"/>
</dbReference>
<dbReference type="KEGG" id="soy:115889427"/>
<evidence type="ECO:0000256" key="5">
    <source>
        <dbReference type="ARBA" id="ARBA00031206"/>
    </source>
</evidence>
<dbReference type="InParanoid" id="A0A6J2YR64"/>
<evidence type="ECO:0000256" key="6">
    <source>
        <dbReference type="ARBA" id="ARBA00032983"/>
    </source>
</evidence>
<evidence type="ECO:0000313" key="8">
    <source>
        <dbReference type="Proteomes" id="UP000504635"/>
    </source>
</evidence>
<dbReference type="PANTHER" id="PTHR34260:SF1">
    <property type="entry name" value="UBIQUINOL-CYTOCHROME-C REDUCTASE COMPLEX ASSEMBLY FACTOR 2"/>
    <property type="match status" value="1"/>
</dbReference>
<dbReference type="AlphaFoldDB" id="A0A6J2YR64"/>
<dbReference type="GO" id="GO:0034551">
    <property type="term" value="P:mitochondrial respiratory chain complex III assembly"/>
    <property type="evidence" value="ECO:0007669"/>
    <property type="project" value="TreeGrafter"/>
</dbReference>
<feature type="region of interest" description="Disordered" evidence="7">
    <location>
        <begin position="1"/>
        <end position="31"/>
    </location>
</feature>
<feature type="compositionally biased region" description="Basic and acidic residues" evidence="7">
    <location>
        <begin position="19"/>
        <end position="31"/>
    </location>
</feature>
<sequence length="126" mass="14894">MSQRPKGVILINTQTQPEHSTESEKWPIDKSKAGGRDYREFLEEYVKNSYKENKFESNYKYWDQQYIAIQKLVNNVSKTKYPRIYSSSSTGLTAEQCHLALSNEVLEDLKREEESIFSRLFSRKEK</sequence>
<evidence type="ECO:0000256" key="4">
    <source>
        <dbReference type="ARBA" id="ARBA00023271"/>
    </source>
</evidence>
<evidence type="ECO:0000313" key="9">
    <source>
        <dbReference type="RefSeq" id="XP_030765275.1"/>
    </source>
</evidence>
<proteinExistence type="predicted"/>
<evidence type="ECO:0000256" key="7">
    <source>
        <dbReference type="SAM" id="MobiDB-lite"/>
    </source>
</evidence>
<reference evidence="9" key="1">
    <citation type="submission" date="2025-08" db="UniProtKB">
        <authorList>
            <consortium name="RefSeq"/>
        </authorList>
    </citation>
    <scope>IDENTIFICATION</scope>
    <source>
        <tissue evidence="9">Gonads</tissue>
    </source>
</reference>
<evidence type="ECO:0000256" key="3">
    <source>
        <dbReference type="ARBA" id="ARBA00023128"/>
    </source>
</evidence>
<dbReference type="OrthoDB" id="16290at2759"/>
<accession>A0A6J2YR64</accession>
<dbReference type="InterPro" id="IPR037698">
    <property type="entry name" value="UQCC2"/>
</dbReference>
<comment type="subcellular location">
    <subcellularLocation>
        <location evidence="1">Mitochondrion matrix</location>
        <location evidence="1">Mitochondrion nucleoid</location>
    </subcellularLocation>
</comment>
<keyword evidence="2" id="KW-0809">Transit peptide</keyword>
<organism evidence="8 9">
    <name type="scientific">Sitophilus oryzae</name>
    <name type="common">Rice weevil</name>
    <name type="synonym">Curculio oryzae</name>
    <dbReference type="NCBI Taxonomy" id="7048"/>
    <lineage>
        <taxon>Eukaryota</taxon>
        <taxon>Metazoa</taxon>
        <taxon>Ecdysozoa</taxon>
        <taxon>Arthropoda</taxon>
        <taxon>Hexapoda</taxon>
        <taxon>Insecta</taxon>
        <taxon>Pterygota</taxon>
        <taxon>Neoptera</taxon>
        <taxon>Endopterygota</taxon>
        <taxon>Coleoptera</taxon>
        <taxon>Polyphaga</taxon>
        <taxon>Cucujiformia</taxon>
        <taxon>Curculionidae</taxon>
        <taxon>Dryophthorinae</taxon>
        <taxon>Sitophilus</taxon>
    </lineage>
</organism>
<gene>
    <name evidence="9" type="primary">LOC115889427</name>
</gene>
<dbReference type="RefSeq" id="XP_030765275.1">
    <property type="nucleotide sequence ID" value="XM_030909415.1"/>
</dbReference>
<protein>
    <recommendedName>
        <fullName evidence="6">Mitochondrial nucleoid factor 1</fullName>
    </recommendedName>
    <alternativeName>
        <fullName evidence="5">Mitochondrial protein M19</fullName>
    </alternativeName>
</protein>
<dbReference type="Pfam" id="PF20180">
    <property type="entry name" value="UQCC2_CBP6"/>
    <property type="match status" value="1"/>
</dbReference>
<keyword evidence="3" id="KW-0496">Mitochondrion</keyword>
<keyword evidence="4" id="KW-1135">Mitochondrion nucleoid</keyword>
<dbReference type="FunCoup" id="A0A6J2YR64">
    <property type="interactions" value="160"/>
</dbReference>
<evidence type="ECO:0000256" key="2">
    <source>
        <dbReference type="ARBA" id="ARBA00022946"/>
    </source>
</evidence>
<dbReference type="GeneID" id="115889427"/>
<name>A0A6J2YR64_SITOR</name>
<evidence type="ECO:0000256" key="1">
    <source>
        <dbReference type="ARBA" id="ARBA00004436"/>
    </source>
</evidence>
<dbReference type="Proteomes" id="UP000504635">
    <property type="component" value="Unplaced"/>
</dbReference>
<dbReference type="PANTHER" id="PTHR34260">
    <property type="entry name" value="UBIQUINOL-CYTOCHROME-C REDUCTASE COMPLEX ASSEMBLY FACTOR 2"/>
    <property type="match status" value="1"/>
</dbReference>